<protein>
    <submittedName>
        <fullName evidence="2 3">Uncharacterized protein</fullName>
    </submittedName>
</protein>
<evidence type="ECO:0000313" key="4">
    <source>
        <dbReference type="Proteomes" id="UP000002051"/>
    </source>
</evidence>
<gene>
    <name evidence="2" type="ORF">MTR_0029s0230</name>
</gene>
<name>A0A072TK42_MEDTR</name>
<evidence type="ECO:0000313" key="3">
    <source>
        <dbReference type="EnsemblPlants" id="KEH17258"/>
    </source>
</evidence>
<organism evidence="2 4">
    <name type="scientific">Medicago truncatula</name>
    <name type="common">Barrel medic</name>
    <name type="synonym">Medicago tribuloides</name>
    <dbReference type="NCBI Taxonomy" id="3880"/>
    <lineage>
        <taxon>Eukaryota</taxon>
        <taxon>Viridiplantae</taxon>
        <taxon>Streptophyta</taxon>
        <taxon>Embryophyta</taxon>
        <taxon>Tracheophyta</taxon>
        <taxon>Spermatophyta</taxon>
        <taxon>Magnoliopsida</taxon>
        <taxon>eudicotyledons</taxon>
        <taxon>Gunneridae</taxon>
        <taxon>Pentapetalae</taxon>
        <taxon>rosids</taxon>
        <taxon>fabids</taxon>
        <taxon>Fabales</taxon>
        <taxon>Fabaceae</taxon>
        <taxon>Papilionoideae</taxon>
        <taxon>50 kb inversion clade</taxon>
        <taxon>NPAAA clade</taxon>
        <taxon>Hologalegina</taxon>
        <taxon>IRL clade</taxon>
        <taxon>Trifolieae</taxon>
        <taxon>Medicago</taxon>
    </lineage>
</organism>
<reference evidence="2 4" key="1">
    <citation type="journal article" date="2011" name="Nature">
        <title>The Medicago genome provides insight into the evolution of rhizobial symbioses.</title>
        <authorList>
            <person name="Young N.D."/>
            <person name="Debelle F."/>
            <person name="Oldroyd G.E."/>
            <person name="Geurts R."/>
            <person name="Cannon S.B."/>
            <person name="Udvardi M.K."/>
            <person name="Benedito V.A."/>
            <person name="Mayer K.F."/>
            <person name="Gouzy J."/>
            <person name="Schoof H."/>
            <person name="Van de Peer Y."/>
            <person name="Proost S."/>
            <person name="Cook D.R."/>
            <person name="Meyers B.C."/>
            <person name="Spannagl M."/>
            <person name="Cheung F."/>
            <person name="De Mita S."/>
            <person name="Krishnakumar V."/>
            <person name="Gundlach H."/>
            <person name="Zhou S."/>
            <person name="Mudge J."/>
            <person name="Bharti A.K."/>
            <person name="Murray J.D."/>
            <person name="Naoumkina M.A."/>
            <person name="Rosen B."/>
            <person name="Silverstein K.A."/>
            <person name="Tang H."/>
            <person name="Rombauts S."/>
            <person name="Zhao P.X."/>
            <person name="Zhou P."/>
            <person name="Barbe V."/>
            <person name="Bardou P."/>
            <person name="Bechner M."/>
            <person name="Bellec A."/>
            <person name="Berger A."/>
            <person name="Berges H."/>
            <person name="Bidwell S."/>
            <person name="Bisseling T."/>
            <person name="Choisne N."/>
            <person name="Couloux A."/>
            <person name="Denny R."/>
            <person name="Deshpande S."/>
            <person name="Dai X."/>
            <person name="Doyle J.J."/>
            <person name="Dudez A.M."/>
            <person name="Farmer A.D."/>
            <person name="Fouteau S."/>
            <person name="Franken C."/>
            <person name="Gibelin C."/>
            <person name="Gish J."/>
            <person name="Goldstein S."/>
            <person name="Gonzalez A.J."/>
            <person name="Green P.J."/>
            <person name="Hallab A."/>
            <person name="Hartog M."/>
            <person name="Hua A."/>
            <person name="Humphray S.J."/>
            <person name="Jeong D.H."/>
            <person name="Jing Y."/>
            <person name="Jocker A."/>
            <person name="Kenton S.M."/>
            <person name="Kim D.J."/>
            <person name="Klee K."/>
            <person name="Lai H."/>
            <person name="Lang C."/>
            <person name="Lin S."/>
            <person name="Macmil S.L."/>
            <person name="Magdelenat G."/>
            <person name="Matthews L."/>
            <person name="McCorrison J."/>
            <person name="Monaghan E.L."/>
            <person name="Mun J.H."/>
            <person name="Najar F.Z."/>
            <person name="Nicholson C."/>
            <person name="Noirot C."/>
            <person name="O'Bleness M."/>
            <person name="Paule C.R."/>
            <person name="Poulain J."/>
            <person name="Prion F."/>
            <person name="Qin B."/>
            <person name="Qu C."/>
            <person name="Retzel E.F."/>
            <person name="Riddle C."/>
            <person name="Sallet E."/>
            <person name="Samain S."/>
            <person name="Samson N."/>
            <person name="Sanders I."/>
            <person name="Saurat O."/>
            <person name="Scarpelli C."/>
            <person name="Schiex T."/>
            <person name="Segurens B."/>
            <person name="Severin A.J."/>
            <person name="Sherrier D.J."/>
            <person name="Shi R."/>
            <person name="Sims S."/>
            <person name="Singer S.R."/>
            <person name="Sinharoy S."/>
            <person name="Sterck L."/>
            <person name="Viollet A."/>
            <person name="Wang B.B."/>
            <person name="Wang K."/>
            <person name="Wang M."/>
            <person name="Wang X."/>
            <person name="Warfsmann J."/>
            <person name="Weissenbach J."/>
            <person name="White D.D."/>
            <person name="White J.D."/>
            <person name="Wiley G.B."/>
            <person name="Wincker P."/>
            <person name="Xing Y."/>
            <person name="Yang L."/>
            <person name="Yao Z."/>
            <person name="Ying F."/>
            <person name="Zhai J."/>
            <person name="Zhou L."/>
            <person name="Zuber A."/>
            <person name="Denarie J."/>
            <person name="Dixon R.A."/>
            <person name="May G.D."/>
            <person name="Schwartz D.C."/>
            <person name="Rogers J."/>
            <person name="Quetier F."/>
            <person name="Town C.D."/>
            <person name="Roe B.A."/>
        </authorList>
    </citation>
    <scope>NUCLEOTIDE SEQUENCE [LARGE SCALE GENOMIC DNA]</scope>
    <source>
        <strain evidence="2">A17</strain>
        <strain evidence="3 4">cv. Jemalong A17</strain>
    </source>
</reference>
<dbReference type="EnsemblPlants" id="KEH17258">
    <property type="protein sequence ID" value="KEH17258"/>
    <property type="gene ID" value="MTR_0029s0230"/>
</dbReference>
<dbReference type="EMBL" id="KL402754">
    <property type="protein sequence ID" value="KEH17258.1"/>
    <property type="molecule type" value="Genomic_DNA"/>
</dbReference>
<keyword evidence="4" id="KW-1185">Reference proteome</keyword>
<evidence type="ECO:0000256" key="1">
    <source>
        <dbReference type="SAM" id="MobiDB-lite"/>
    </source>
</evidence>
<dbReference type="HOGENOM" id="CLU_2658296_0_0_1"/>
<reference evidence="3" key="3">
    <citation type="submission" date="2015-06" db="UniProtKB">
        <authorList>
            <consortium name="EnsemblPlants"/>
        </authorList>
    </citation>
    <scope>IDENTIFICATION</scope>
    <source>
        <strain evidence="3">cv. Jemalong A17</strain>
    </source>
</reference>
<dbReference type="Proteomes" id="UP000002051">
    <property type="component" value="Unassembled WGS sequence"/>
</dbReference>
<feature type="region of interest" description="Disordered" evidence="1">
    <location>
        <begin position="28"/>
        <end position="51"/>
    </location>
</feature>
<sequence>MYSLPTLSSLYPKLRKRKVKRLPRLTQTSNKKVRPREFQEGDSVPKKVLPFQPDSRSKWTPNYEGSCAMTFSNFGW</sequence>
<proteinExistence type="predicted"/>
<dbReference type="AlphaFoldDB" id="A0A072TK42"/>
<accession>A0A072TK42</accession>
<reference evidence="2 4" key="2">
    <citation type="journal article" date="2014" name="BMC Genomics">
        <title>An improved genome release (version Mt4.0) for the model legume Medicago truncatula.</title>
        <authorList>
            <person name="Tang H."/>
            <person name="Krishnakumar V."/>
            <person name="Bidwell S."/>
            <person name="Rosen B."/>
            <person name="Chan A."/>
            <person name="Zhou S."/>
            <person name="Gentzbittel L."/>
            <person name="Childs K.L."/>
            <person name="Yandell M."/>
            <person name="Gundlach H."/>
            <person name="Mayer K.F."/>
            <person name="Schwartz D.C."/>
            <person name="Town C.D."/>
        </authorList>
    </citation>
    <scope>GENOME REANNOTATION</scope>
    <source>
        <strain evidence="2">A17</strain>
        <strain evidence="3 4">cv. Jemalong A17</strain>
    </source>
</reference>
<evidence type="ECO:0000313" key="2">
    <source>
        <dbReference type="EMBL" id="KEH17258.1"/>
    </source>
</evidence>
<feature type="compositionally biased region" description="Basic and acidic residues" evidence="1">
    <location>
        <begin position="35"/>
        <end position="45"/>
    </location>
</feature>